<feature type="transmembrane region" description="Helical" evidence="9">
    <location>
        <begin position="151"/>
        <end position="172"/>
    </location>
</feature>
<dbReference type="PROSITE" id="PS01219">
    <property type="entry name" value="AMMONIUM_TRANSP"/>
    <property type="match status" value="1"/>
</dbReference>
<evidence type="ECO:0000256" key="3">
    <source>
        <dbReference type="ARBA" id="ARBA00022448"/>
    </source>
</evidence>
<name>A0A4T0X2A4_9ASCO</name>
<evidence type="ECO:0000256" key="9">
    <source>
        <dbReference type="SAM" id="Phobius"/>
    </source>
</evidence>
<dbReference type="GO" id="GO:0005886">
    <property type="term" value="C:plasma membrane"/>
    <property type="evidence" value="ECO:0007669"/>
    <property type="project" value="TreeGrafter"/>
</dbReference>
<dbReference type="EMBL" id="SELW01000316">
    <property type="protein sequence ID" value="TID29406.1"/>
    <property type="molecule type" value="Genomic_DNA"/>
</dbReference>
<dbReference type="GO" id="GO:0008519">
    <property type="term" value="F:ammonium channel activity"/>
    <property type="evidence" value="ECO:0007669"/>
    <property type="project" value="InterPro"/>
</dbReference>
<evidence type="ECO:0000256" key="7">
    <source>
        <dbReference type="ARBA" id="ARBA00023177"/>
    </source>
</evidence>
<keyword evidence="12" id="KW-1185">Reference proteome</keyword>
<keyword evidence="6 9" id="KW-0472">Membrane</keyword>
<evidence type="ECO:0000256" key="2">
    <source>
        <dbReference type="ARBA" id="ARBA00005887"/>
    </source>
</evidence>
<comment type="subcellular location">
    <subcellularLocation>
        <location evidence="1">Membrane</location>
        <topology evidence="1">Multi-pass membrane protein</topology>
    </subcellularLocation>
</comment>
<reference evidence="11 12" key="1">
    <citation type="journal article" date="2019" name="Front. Genet.">
        <title>Whole-Genome Sequencing of the Opportunistic Yeast Pathogen Candida inconspicua Uncovers Its Hybrid Origin.</title>
        <authorList>
            <person name="Mixao V."/>
            <person name="Hansen A.P."/>
            <person name="Saus E."/>
            <person name="Boekhout T."/>
            <person name="Lass-Florl C."/>
            <person name="Gabaldon T."/>
        </authorList>
    </citation>
    <scope>NUCLEOTIDE SEQUENCE [LARGE SCALE GENOMIC DNA]</scope>
    <source>
        <strain evidence="11 12">CBS 180</strain>
    </source>
</reference>
<evidence type="ECO:0000256" key="5">
    <source>
        <dbReference type="ARBA" id="ARBA00022989"/>
    </source>
</evidence>
<dbReference type="InterPro" id="IPR018047">
    <property type="entry name" value="Ammonium_transpt_CS"/>
</dbReference>
<dbReference type="OrthoDB" id="534912at2759"/>
<dbReference type="PANTHER" id="PTHR43029:SF3">
    <property type="entry name" value="AMMONIUM TRANSPORTER 3"/>
    <property type="match status" value="1"/>
</dbReference>
<evidence type="ECO:0000256" key="6">
    <source>
        <dbReference type="ARBA" id="ARBA00023136"/>
    </source>
</evidence>
<feature type="transmembrane region" description="Helical" evidence="9">
    <location>
        <begin position="346"/>
        <end position="369"/>
    </location>
</feature>
<accession>A0A4T0X2A4</accession>
<dbReference type="PANTHER" id="PTHR43029">
    <property type="entry name" value="AMMONIUM TRANSPORTER MEP2"/>
    <property type="match status" value="1"/>
</dbReference>
<dbReference type="Gene3D" id="1.10.3430.10">
    <property type="entry name" value="Ammonium transporter AmtB like domains"/>
    <property type="match status" value="1"/>
</dbReference>
<feature type="transmembrane region" description="Helical" evidence="9">
    <location>
        <begin position="231"/>
        <end position="255"/>
    </location>
</feature>
<sequence length="507" mass="55179">MGYANSGLGSAILLRARDDTIPLSQDQSTLQPVDMAYVLFCTVGVMILTPAIGMFYGGTLKRKNIIQILFQSYMVTAIITIHWFLFGYSLAVSASSSRVMGNFSLGALQNVGVGPYFEGGTVPSIIYFTFSAFFPIATVQIFVGSIAERSALLPSLVVGFIWCTVVYCPLAYSTWCSNGFLYRLGALDFAGGGPVHIASGAASLAYSFFIGKRKDWIDPKTKKEYEPANTIITFIGVSFIWFSWLCFNSGTLLAVNTRTGYILANTQLAASSAMLSFVILDKLMTGKWSLVAACEGAVTGLVNITPSCGFYSPYWAVITSLFVGAVCRLAYRFNEVTGVDDTTRSFIIHGLGGILGSICLGVFASPVIAGTDGVTEIEGGWIYHHWKQMGYQFAGWIVSFVWSVGATYLICFIVDKIPGLKIKANEKMELVGTDFYEMAEVDGTYVDAMYPQFNLTAIQAKMNGHEMDYEFDNIEVVDADGVATSSDSRLNDKSPSKPLHNISVIEV</sequence>
<feature type="transmembrane region" description="Helical" evidence="9">
    <location>
        <begin position="312"/>
        <end position="334"/>
    </location>
</feature>
<evidence type="ECO:0000259" key="10">
    <source>
        <dbReference type="Pfam" id="PF00909"/>
    </source>
</evidence>
<dbReference type="STRING" id="52247.A0A4T0X2A4"/>
<feature type="region of interest" description="Disordered" evidence="8">
    <location>
        <begin position="485"/>
        <end position="507"/>
    </location>
</feature>
<dbReference type="Pfam" id="PF00909">
    <property type="entry name" value="Ammonium_transp"/>
    <property type="match status" value="1"/>
</dbReference>
<feature type="transmembrane region" description="Helical" evidence="9">
    <location>
        <begin position="68"/>
        <end position="91"/>
    </location>
</feature>
<dbReference type="AlphaFoldDB" id="A0A4T0X2A4"/>
<feature type="transmembrane region" description="Helical" evidence="9">
    <location>
        <begin position="125"/>
        <end position="144"/>
    </location>
</feature>
<proteinExistence type="inferred from homology"/>
<evidence type="ECO:0000256" key="8">
    <source>
        <dbReference type="SAM" id="MobiDB-lite"/>
    </source>
</evidence>
<keyword evidence="5 9" id="KW-1133">Transmembrane helix</keyword>
<evidence type="ECO:0000256" key="4">
    <source>
        <dbReference type="ARBA" id="ARBA00022692"/>
    </source>
</evidence>
<feature type="domain" description="Ammonium transporter AmtB-like" evidence="10">
    <location>
        <begin position="37"/>
        <end position="440"/>
    </location>
</feature>
<evidence type="ECO:0000313" key="12">
    <source>
        <dbReference type="Proteomes" id="UP000307173"/>
    </source>
</evidence>
<feature type="transmembrane region" description="Helical" evidence="9">
    <location>
        <begin position="389"/>
        <end position="414"/>
    </location>
</feature>
<gene>
    <name evidence="11" type="ORF">CANINC_001980</name>
</gene>
<comment type="similarity">
    <text evidence="2">Belongs to the ammonia transporter channel (TC 1.A.11.2) family.</text>
</comment>
<keyword evidence="3" id="KW-0813">Transport</keyword>
<evidence type="ECO:0000256" key="1">
    <source>
        <dbReference type="ARBA" id="ARBA00004141"/>
    </source>
</evidence>
<organism evidence="11 12">
    <name type="scientific">Pichia inconspicua</name>
    <dbReference type="NCBI Taxonomy" id="52247"/>
    <lineage>
        <taxon>Eukaryota</taxon>
        <taxon>Fungi</taxon>
        <taxon>Dikarya</taxon>
        <taxon>Ascomycota</taxon>
        <taxon>Saccharomycotina</taxon>
        <taxon>Pichiomycetes</taxon>
        <taxon>Pichiales</taxon>
        <taxon>Pichiaceae</taxon>
        <taxon>Pichia</taxon>
    </lineage>
</organism>
<comment type="caution">
    <text evidence="11">The sequence shown here is derived from an EMBL/GenBank/DDBJ whole genome shotgun (WGS) entry which is preliminary data.</text>
</comment>
<protein>
    <recommendedName>
        <fullName evidence="10">Ammonium transporter AmtB-like domain-containing protein</fullName>
    </recommendedName>
</protein>
<keyword evidence="7" id="KW-0924">Ammonia transport</keyword>
<keyword evidence="4 9" id="KW-0812">Transmembrane</keyword>
<feature type="transmembrane region" description="Helical" evidence="9">
    <location>
        <begin position="192"/>
        <end position="210"/>
    </location>
</feature>
<dbReference type="InterPro" id="IPR029020">
    <property type="entry name" value="Ammonium/urea_transptr"/>
</dbReference>
<dbReference type="InterPro" id="IPR001905">
    <property type="entry name" value="Ammonium_transpt"/>
</dbReference>
<evidence type="ECO:0000313" key="11">
    <source>
        <dbReference type="EMBL" id="TID29406.1"/>
    </source>
</evidence>
<dbReference type="InterPro" id="IPR024041">
    <property type="entry name" value="NH4_transpt_AmtB-like_dom"/>
</dbReference>
<dbReference type="SUPFAM" id="SSF111352">
    <property type="entry name" value="Ammonium transporter"/>
    <property type="match status" value="1"/>
</dbReference>
<feature type="transmembrane region" description="Helical" evidence="9">
    <location>
        <begin position="35"/>
        <end position="56"/>
    </location>
</feature>
<dbReference type="Proteomes" id="UP000307173">
    <property type="component" value="Unassembled WGS sequence"/>
</dbReference>